<name>A0A814PG68_9BILA</name>
<dbReference type="EMBL" id="CAJNOH010000691">
    <property type="protein sequence ID" value="CAF1105057.1"/>
    <property type="molecule type" value="Genomic_DNA"/>
</dbReference>
<dbReference type="Proteomes" id="UP000663870">
    <property type="component" value="Unassembled WGS sequence"/>
</dbReference>
<sequence length="532" mass="62620">MGLNYRITDMVAQYRHHVSFYKASILTSDYLYINVLPQIGFHVRSLVIHRNYSCLQDELFIEHFGKKMSMIFPKLERISLTYYEHDTLLIFLDTLHDLNHLNEIRLYDFFDNPTSNQTITVRSLCQANNHRFTTILVDDRSSCLHFDDNDRYLNVLRLRINLTSVIDLPALFATVPNVHYLDVVISEESDYSKLLNEMKFTPLLHLIEFQLKSLKHGWGLEELSVLLVQLPIVQNLLLSLATFDNRLVEDNIVLSILPSTVQQFNYVIRYFYDSEFDGIDEIITSWSPSNPITWCLNDKSLFLHSLPWRFRHIEFTLSHKEQQQLPVSHLPRLSRLVQVFLFQSIPSDLHLFSFILNVAPNLFRLDLPFDCLWKLVEDQQTQNLLGQRITSLNIYKNATERSLITVNEEHIPIIASVFPRVRDLYVDVIHLASSTTMISNRNTLEHTVVENLSVESTQQKHEVVSPLSNESMLLCLFKQFKQHKLTSLYIDGHFHEEIKTNTEQWLRNNTILYEQQFKVVYSSEWNRILIWM</sequence>
<gene>
    <name evidence="2" type="ORF">JXQ802_LOCUS30614</name>
    <name evidence="1" type="ORF">PYM288_LOCUS19882</name>
</gene>
<dbReference type="EMBL" id="CAJNOL010001252">
    <property type="protein sequence ID" value="CAF1322427.1"/>
    <property type="molecule type" value="Genomic_DNA"/>
</dbReference>
<comment type="caution">
    <text evidence="1">The sequence shown here is derived from an EMBL/GenBank/DDBJ whole genome shotgun (WGS) entry which is preliminary data.</text>
</comment>
<protein>
    <submittedName>
        <fullName evidence="1">Uncharacterized protein</fullName>
    </submittedName>
</protein>
<organism evidence="1 3">
    <name type="scientific">Rotaria sordida</name>
    <dbReference type="NCBI Taxonomy" id="392033"/>
    <lineage>
        <taxon>Eukaryota</taxon>
        <taxon>Metazoa</taxon>
        <taxon>Spiralia</taxon>
        <taxon>Gnathifera</taxon>
        <taxon>Rotifera</taxon>
        <taxon>Eurotatoria</taxon>
        <taxon>Bdelloidea</taxon>
        <taxon>Philodinida</taxon>
        <taxon>Philodinidae</taxon>
        <taxon>Rotaria</taxon>
    </lineage>
</organism>
<dbReference type="Proteomes" id="UP000663854">
    <property type="component" value="Unassembled WGS sequence"/>
</dbReference>
<evidence type="ECO:0000313" key="4">
    <source>
        <dbReference type="Proteomes" id="UP000663870"/>
    </source>
</evidence>
<accession>A0A814PG68</accession>
<proteinExistence type="predicted"/>
<evidence type="ECO:0000313" key="2">
    <source>
        <dbReference type="EMBL" id="CAF1322427.1"/>
    </source>
</evidence>
<evidence type="ECO:0000313" key="3">
    <source>
        <dbReference type="Proteomes" id="UP000663854"/>
    </source>
</evidence>
<evidence type="ECO:0000313" key="1">
    <source>
        <dbReference type="EMBL" id="CAF1105057.1"/>
    </source>
</evidence>
<reference evidence="1" key="1">
    <citation type="submission" date="2021-02" db="EMBL/GenBank/DDBJ databases">
        <authorList>
            <person name="Nowell W R."/>
        </authorList>
    </citation>
    <scope>NUCLEOTIDE SEQUENCE</scope>
</reference>
<keyword evidence="4" id="KW-1185">Reference proteome</keyword>
<dbReference type="AlphaFoldDB" id="A0A814PG68"/>